<evidence type="ECO:0000313" key="5">
    <source>
        <dbReference type="Proteomes" id="UP000504602"/>
    </source>
</evidence>
<gene>
    <name evidence="6" type="primary">LRRFIP1</name>
</gene>
<protein>
    <submittedName>
        <fullName evidence="6">Leucine-rich repeat flightless-interacting protein 1 isoform X3</fullName>
    </submittedName>
</protein>
<dbReference type="PANTHER" id="PTHR19212:SF5">
    <property type="entry name" value="LEUCINE-RICH REPEAT FLIGHTLESS-INTERACTING PROTEIN 1"/>
    <property type="match status" value="1"/>
</dbReference>
<evidence type="ECO:0000256" key="4">
    <source>
        <dbReference type="SAM" id="MobiDB-lite"/>
    </source>
</evidence>
<dbReference type="Gene3D" id="1.20.5.4090">
    <property type="match status" value="1"/>
</dbReference>
<feature type="coiled-coil region" evidence="3">
    <location>
        <begin position="450"/>
        <end position="480"/>
    </location>
</feature>
<dbReference type="PANTHER" id="PTHR19212">
    <property type="entry name" value="LEUCINE RICH REPEAT IN FLII INTERACTING PROTEIN"/>
    <property type="match status" value="1"/>
</dbReference>
<dbReference type="AlphaFoldDB" id="A0A8N5EX77"/>
<name>A0A8N5EX77_GEOFO</name>
<comment type="similarity">
    <text evidence="1">Belongs to the LRRFIP family.</text>
</comment>
<organism evidence="5 6">
    <name type="scientific">Geospiza fortis</name>
    <name type="common">Medium ground-finch</name>
    <dbReference type="NCBI Taxonomy" id="48883"/>
    <lineage>
        <taxon>Eukaryota</taxon>
        <taxon>Metazoa</taxon>
        <taxon>Chordata</taxon>
        <taxon>Craniata</taxon>
        <taxon>Vertebrata</taxon>
        <taxon>Euteleostomi</taxon>
        <taxon>Archelosauria</taxon>
        <taxon>Archosauria</taxon>
        <taxon>Dinosauria</taxon>
        <taxon>Saurischia</taxon>
        <taxon>Theropoda</taxon>
        <taxon>Coelurosauria</taxon>
        <taxon>Aves</taxon>
        <taxon>Neognathae</taxon>
        <taxon>Neoaves</taxon>
        <taxon>Telluraves</taxon>
        <taxon>Australaves</taxon>
        <taxon>Passeriformes</taxon>
        <taxon>Thraupidae</taxon>
        <taxon>Geospiza</taxon>
    </lineage>
</organism>
<evidence type="ECO:0000256" key="2">
    <source>
        <dbReference type="ARBA" id="ARBA00023054"/>
    </source>
</evidence>
<dbReference type="InterPro" id="IPR019139">
    <property type="entry name" value="LRRFIP1/2"/>
</dbReference>
<dbReference type="Proteomes" id="UP000504602">
    <property type="component" value="Unplaced"/>
</dbReference>
<proteinExistence type="inferred from homology"/>
<evidence type="ECO:0000256" key="3">
    <source>
        <dbReference type="SAM" id="Coils"/>
    </source>
</evidence>
<feature type="compositionally biased region" description="Basic and acidic residues" evidence="4">
    <location>
        <begin position="201"/>
        <end position="213"/>
    </location>
</feature>
<dbReference type="GeneID" id="102038643"/>
<dbReference type="GO" id="GO:0000978">
    <property type="term" value="F:RNA polymerase II cis-regulatory region sequence-specific DNA binding"/>
    <property type="evidence" value="ECO:0007669"/>
    <property type="project" value="TreeGrafter"/>
</dbReference>
<feature type="region of interest" description="Disordered" evidence="4">
    <location>
        <begin position="162"/>
        <end position="215"/>
    </location>
</feature>
<feature type="coiled-coil region" evidence="3">
    <location>
        <begin position="242"/>
        <end position="401"/>
    </location>
</feature>
<dbReference type="CTD" id="9208"/>
<dbReference type="RefSeq" id="XP_030919338.1">
    <property type="nucleotide sequence ID" value="XM_031063478.1"/>
</dbReference>
<evidence type="ECO:0000256" key="1">
    <source>
        <dbReference type="ARBA" id="ARBA00008275"/>
    </source>
</evidence>
<dbReference type="GO" id="GO:0000981">
    <property type="term" value="F:DNA-binding transcription factor activity, RNA polymerase II-specific"/>
    <property type="evidence" value="ECO:0007669"/>
    <property type="project" value="TreeGrafter"/>
</dbReference>
<reference evidence="6" key="1">
    <citation type="submission" date="2025-08" db="UniProtKB">
        <authorList>
            <consortium name="RefSeq"/>
        </authorList>
    </citation>
    <scope>IDENTIFICATION</scope>
</reference>
<sequence>MKELERQQKEIYQVQKKYYGLDTKWGDIEQWMEDSERYSRRARRNASASDEDERMSVGSRGSLRSHLDYASTYPVAGLESERTKKKNYSKATNGYEEDVYGSSQSRKSSRASYYSDLGLPNSSYASTSQLSSQNGNWPSLLYSDALPARSYRASVYDESVYSGSRRYSAPSSRAPSEYSCYLGSGSRASSRASSARASPVIEERPEKDFEKGARTVSSLSAATLASLGGTSSRRGSGDTSISADTEASIREIKDSLAEVEEKYKKAMVSNAQLDNEKTNFMYQVDTLKDALLELEEQLAESRRQYEEKSKEFEREKHAHSILQFQFMEIKEALKQREEMLAEIQQLQQKQQSYVREISDLQETIEWKDKKIGALERQKDFFDSIRSERDDLRDEVLVLKEQLKKHGIIPDSDVATNGDTSDIMDNEGHLDSSRTAPGTTQALKTGGEGMLDRLKKLIDERESLLDQIKKLKGQLEEKQRNGKIENTQSEDEVLENGTDMHMIDLQRDANRQISDLKFKLAKSEQEITALEQNVIRLEGQVARYKTAAENAERIEDELKAEKRKLQRELRSALDKTEELEVSNGHLVKRLEKMKANRSALLSQQ</sequence>
<feature type="compositionally biased region" description="Low complexity" evidence="4">
    <location>
        <begin position="162"/>
        <end position="198"/>
    </location>
</feature>
<accession>A0A8N5EX77</accession>
<keyword evidence="5" id="KW-1185">Reference proteome</keyword>
<dbReference type="Pfam" id="PF09738">
    <property type="entry name" value="LRRFIP"/>
    <property type="match status" value="2"/>
</dbReference>
<keyword evidence="2 3" id="KW-0175">Coiled coil</keyword>
<evidence type="ECO:0000313" key="6">
    <source>
        <dbReference type="RefSeq" id="XP_030919338.1"/>
    </source>
</evidence>
<feature type="region of interest" description="Disordered" evidence="4">
    <location>
        <begin position="35"/>
        <end position="62"/>
    </location>
</feature>
<feature type="coiled-coil region" evidence="3">
    <location>
        <begin position="505"/>
        <end position="581"/>
    </location>
</feature>